<accession>A0A9Q3WR46</accession>
<sequence length="257" mass="29804">MFCPEKYLPFSFVTERAKLIADEYLEEILLPQVDRNAASGGDHKREYRLAYAKSTLLQNWLIDDVLFFQPVPIYAYYADGRLLRVSRQVFFSNNNISRYRFEDHYEDELETYTHSLYGWSISPQYGFIDTDVWQIVAGDEPQFSDRVANLSFTADFLREKIRPFQGGFLCLSASDADACFQHMQTAHKDDDTRDDKKHASSDNIVRCLLEAFPDGKASETWENVERVVGYSRRSIIRALDSREMRWWASGGGQPQGK</sequence>
<name>A0A9Q3WR46_9RHOB</name>
<dbReference type="Proteomes" id="UP000813672">
    <property type="component" value="Unassembled WGS sequence"/>
</dbReference>
<evidence type="ECO:0000313" key="1">
    <source>
        <dbReference type="EMBL" id="MCE8539802.1"/>
    </source>
</evidence>
<dbReference type="AlphaFoldDB" id="A0A9Q3WR46"/>
<dbReference type="RefSeq" id="WP_234221717.1">
    <property type="nucleotide sequence ID" value="NZ_JAGQAF010000016.1"/>
</dbReference>
<comment type="caution">
    <text evidence="1">The sequence shown here is derived from an EMBL/GenBank/DDBJ whole genome shotgun (WGS) entry which is preliminary data.</text>
</comment>
<proteinExistence type="predicted"/>
<reference evidence="1" key="1">
    <citation type="journal article" date="2021" name="Environ. Microbiol.">
        <title>Cryptic niche differentiation of novel sediment ecotypes of Rugeria pomeroyi correlates with nitrate respiration.</title>
        <authorList>
            <person name="Lin X."/>
            <person name="McNichol J."/>
            <person name="Chu X."/>
            <person name="Qian Y."/>
            <person name="Luo H."/>
        </authorList>
    </citation>
    <scope>NUCLEOTIDE SEQUENCE</scope>
    <source>
        <strain evidence="1">SZCCDBB064</strain>
    </source>
</reference>
<evidence type="ECO:0000313" key="2">
    <source>
        <dbReference type="Proteomes" id="UP000813672"/>
    </source>
</evidence>
<protein>
    <submittedName>
        <fullName evidence="1">Uncharacterized protein</fullName>
    </submittedName>
</protein>
<dbReference type="EMBL" id="JAGQAF010000016">
    <property type="protein sequence ID" value="MCE8539802.1"/>
    <property type="molecule type" value="Genomic_DNA"/>
</dbReference>
<organism evidence="1 2">
    <name type="scientific">Ruegeria pomeroyi</name>
    <dbReference type="NCBI Taxonomy" id="89184"/>
    <lineage>
        <taxon>Bacteria</taxon>
        <taxon>Pseudomonadati</taxon>
        <taxon>Pseudomonadota</taxon>
        <taxon>Alphaproteobacteria</taxon>
        <taxon>Rhodobacterales</taxon>
        <taxon>Roseobacteraceae</taxon>
        <taxon>Ruegeria</taxon>
    </lineage>
</organism>
<gene>
    <name evidence="1" type="ORF">KBY27_20260</name>
</gene>